<protein>
    <submittedName>
        <fullName evidence="1">Antibiotic acetyltransferase</fullName>
    </submittedName>
</protein>
<dbReference type="EMBL" id="NOJY02000013">
    <property type="protein sequence ID" value="RDY27445.1"/>
    <property type="molecule type" value="Genomic_DNA"/>
</dbReference>
<keyword evidence="2" id="KW-1185">Reference proteome</keyword>
<accession>A0A371J3X9</accession>
<dbReference type="InterPro" id="IPR050179">
    <property type="entry name" value="Trans_hexapeptide_repeat"/>
</dbReference>
<dbReference type="GO" id="GO:0016740">
    <property type="term" value="F:transferase activity"/>
    <property type="evidence" value="ECO:0007669"/>
    <property type="project" value="UniProtKB-KW"/>
</dbReference>
<dbReference type="PANTHER" id="PTHR43300">
    <property type="entry name" value="ACETYLTRANSFERASE"/>
    <property type="match status" value="1"/>
</dbReference>
<dbReference type="RefSeq" id="WP_094369249.1">
    <property type="nucleotide sequence ID" value="NZ_NOJY02000013.1"/>
</dbReference>
<evidence type="ECO:0000313" key="1">
    <source>
        <dbReference type="EMBL" id="RDY27445.1"/>
    </source>
</evidence>
<dbReference type="CDD" id="cd03349">
    <property type="entry name" value="LbH_XAT"/>
    <property type="match status" value="1"/>
</dbReference>
<gene>
    <name evidence="1" type="ORF">CHL78_009530</name>
</gene>
<name>A0A371J3X9_9FIRM</name>
<dbReference type="PANTHER" id="PTHR43300:SF11">
    <property type="entry name" value="ACETYLTRANSFERASE RV3034C-RELATED"/>
    <property type="match status" value="1"/>
</dbReference>
<comment type="caution">
    <text evidence="1">The sequence shown here is derived from an EMBL/GenBank/DDBJ whole genome shotgun (WGS) entry which is preliminary data.</text>
</comment>
<sequence>MRRLIVALKNVLSLPLRLFNKVSLFAIIQSSKIDKSAAISSGTKFYRSSIDKYSYIGRNNFIIDTQIGKFCCIGPGCNIGGTGHPLNWVSTSSVFHKWDNILKKNFSRHEYDIFSETTIGNDVWIATNSMIKAGVKISDGAVIGMGSVVTKDVGPYEIWAGNPARCIKKRFDDETIENLRSVNWWNLDDSELQKIACYFNDIDCLIEELERAKNK</sequence>
<dbReference type="OrthoDB" id="9801697at2"/>
<organism evidence="1 2">
    <name type="scientific">Romboutsia weinsteinii</name>
    <dbReference type="NCBI Taxonomy" id="2020949"/>
    <lineage>
        <taxon>Bacteria</taxon>
        <taxon>Bacillati</taxon>
        <taxon>Bacillota</taxon>
        <taxon>Clostridia</taxon>
        <taxon>Peptostreptococcales</taxon>
        <taxon>Peptostreptococcaceae</taxon>
        <taxon>Romboutsia</taxon>
    </lineage>
</organism>
<dbReference type="AlphaFoldDB" id="A0A371J3X9"/>
<dbReference type="Proteomes" id="UP000215694">
    <property type="component" value="Unassembled WGS sequence"/>
</dbReference>
<keyword evidence="1" id="KW-0808">Transferase</keyword>
<dbReference type="Gene3D" id="2.160.10.10">
    <property type="entry name" value="Hexapeptide repeat proteins"/>
    <property type="match status" value="1"/>
</dbReference>
<dbReference type="SUPFAM" id="SSF51161">
    <property type="entry name" value="Trimeric LpxA-like enzymes"/>
    <property type="match status" value="1"/>
</dbReference>
<reference evidence="1 2" key="1">
    <citation type="journal article" date="2017" name="Genome Announc.">
        <title>Draft Genome Sequence of Romboutsia weinsteinii sp. nov. Strain CCRI-19649(T) Isolated from Surface Water.</title>
        <authorList>
            <person name="Maheux A.F."/>
            <person name="Boudreau D.K."/>
            <person name="Berube E."/>
            <person name="Boissinot M."/>
            <person name="Cantin P."/>
            <person name="Raymond F."/>
            <person name="Corbeil J."/>
            <person name="Omar R.F."/>
            <person name="Bergeron M.G."/>
        </authorList>
    </citation>
    <scope>NUCLEOTIDE SEQUENCE [LARGE SCALE GENOMIC DNA]</scope>
    <source>
        <strain evidence="1 2">CCRI-19649</strain>
    </source>
</reference>
<dbReference type="InterPro" id="IPR001451">
    <property type="entry name" value="Hexapep"/>
</dbReference>
<evidence type="ECO:0000313" key="2">
    <source>
        <dbReference type="Proteomes" id="UP000215694"/>
    </source>
</evidence>
<dbReference type="InterPro" id="IPR011004">
    <property type="entry name" value="Trimer_LpxA-like_sf"/>
</dbReference>
<dbReference type="Pfam" id="PF00132">
    <property type="entry name" value="Hexapep"/>
    <property type="match status" value="1"/>
</dbReference>
<proteinExistence type="predicted"/>